<dbReference type="InterPro" id="IPR015257">
    <property type="entry name" value="Maf1"/>
</dbReference>
<dbReference type="InterPro" id="IPR038564">
    <property type="entry name" value="Maf1_sf"/>
</dbReference>
<sequence length="178" mass="21147">MSRSMDVAEFDELNSYLRELPVGYHEVIKGELLTFAWDNANERRRDHFFVASKDLYPNTMTWDLYSTLWFDLTTWASFEKDAYAVCRIDQKWAGEKNFHTTLAEALNKVVNVHESEIYLLEIDGQTRLALEDDSMEMMIYFFYNKNLKRLVCVKIATYEKFDMDEDEDEEEDHGDDDD</sequence>
<accession>A0A1U7VES9</accession>
<gene>
    <name evidence="2" type="primary">LOC104212688</name>
</gene>
<evidence type="ECO:0000313" key="1">
    <source>
        <dbReference type="Proteomes" id="UP000189701"/>
    </source>
</evidence>
<reference evidence="1" key="1">
    <citation type="journal article" date="2013" name="Genome Biol.">
        <title>Reference genomes and transcriptomes of Nicotiana sylvestris and Nicotiana tomentosiformis.</title>
        <authorList>
            <person name="Sierro N."/>
            <person name="Battey J.N."/>
            <person name="Ouadi S."/>
            <person name="Bovet L."/>
            <person name="Goepfert S."/>
            <person name="Bakaher N."/>
            <person name="Peitsch M.C."/>
            <person name="Ivanov N.V."/>
        </authorList>
    </citation>
    <scope>NUCLEOTIDE SEQUENCE [LARGE SCALE GENOMIC DNA]</scope>
</reference>
<name>A0A1U7VES9_NICSY</name>
<dbReference type="Gene3D" id="3.40.1000.50">
    <property type="entry name" value="Repressor of RNA polymerase III transcription Maf1"/>
    <property type="match status" value="1"/>
</dbReference>
<organism evidence="1 2">
    <name type="scientific">Nicotiana sylvestris</name>
    <name type="common">Wood tobacco</name>
    <name type="synonym">South American tobacco</name>
    <dbReference type="NCBI Taxonomy" id="4096"/>
    <lineage>
        <taxon>Eukaryota</taxon>
        <taxon>Viridiplantae</taxon>
        <taxon>Streptophyta</taxon>
        <taxon>Embryophyta</taxon>
        <taxon>Tracheophyta</taxon>
        <taxon>Spermatophyta</taxon>
        <taxon>Magnoliopsida</taxon>
        <taxon>eudicotyledons</taxon>
        <taxon>Gunneridae</taxon>
        <taxon>Pentapetalae</taxon>
        <taxon>asterids</taxon>
        <taxon>lamiids</taxon>
        <taxon>Solanales</taxon>
        <taxon>Solanaceae</taxon>
        <taxon>Nicotianoideae</taxon>
        <taxon>Nicotianeae</taxon>
        <taxon>Nicotiana</taxon>
    </lineage>
</organism>
<dbReference type="RefSeq" id="XP_009760335.1">
    <property type="nucleotide sequence ID" value="XM_009762033.1"/>
</dbReference>
<protein>
    <submittedName>
        <fullName evidence="2">Uncharacterized protein LOC104212688</fullName>
    </submittedName>
</protein>
<keyword evidence="1" id="KW-1185">Reference proteome</keyword>
<evidence type="ECO:0000313" key="2">
    <source>
        <dbReference type="RefSeq" id="XP_009760335.1"/>
    </source>
</evidence>
<dbReference type="Proteomes" id="UP000189701">
    <property type="component" value="Unplaced"/>
</dbReference>
<dbReference type="Pfam" id="PF09174">
    <property type="entry name" value="Maf1"/>
    <property type="match status" value="1"/>
</dbReference>
<dbReference type="AlphaFoldDB" id="A0A1U7VES9"/>
<dbReference type="GO" id="GO:0016480">
    <property type="term" value="P:negative regulation of transcription by RNA polymerase III"/>
    <property type="evidence" value="ECO:0007669"/>
    <property type="project" value="InterPro"/>
</dbReference>
<proteinExistence type="predicted"/>
<reference evidence="2" key="2">
    <citation type="submission" date="2025-08" db="UniProtKB">
        <authorList>
            <consortium name="RefSeq"/>
        </authorList>
    </citation>
    <scope>IDENTIFICATION</scope>
    <source>
        <tissue evidence="2">Leaf</tissue>
    </source>
</reference>